<dbReference type="Pfam" id="PF03646">
    <property type="entry name" value="FlaG"/>
    <property type="match status" value="1"/>
</dbReference>
<name>A0A172T1F6_FERPE</name>
<dbReference type="KEGG" id="fng:JM64_01275"/>
<dbReference type="PANTHER" id="PTHR37166:SF1">
    <property type="entry name" value="PROTEIN FLAG"/>
    <property type="match status" value="1"/>
</dbReference>
<dbReference type="InterPro" id="IPR035924">
    <property type="entry name" value="FlaG-like_sf"/>
</dbReference>
<protein>
    <submittedName>
        <fullName evidence="1">Flagellar protein FlaG</fullName>
    </submittedName>
</protein>
<keyword evidence="1" id="KW-0282">Flagellum</keyword>
<dbReference type="OrthoDB" id="9799867at2"/>
<organism evidence="1 2">
    <name type="scientific">Fervidobacterium pennivorans</name>
    <dbReference type="NCBI Taxonomy" id="93466"/>
    <lineage>
        <taxon>Bacteria</taxon>
        <taxon>Thermotogati</taxon>
        <taxon>Thermotogota</taxon>
        <taxon>Thermotogae</taxon>
        <taxon>Thermotogales</taxon>
        <taxon>Fervidobacteriaceae</taxon>
        <taxon>Fervidobacterium</taxon>
    </lineage>
</organism>
<dbReference type="PANTHER" id="PTHR37166">
    <property type="entry name" value="PROTEIN FLAG"/>
    <property type="match status" value="1"/>
</dbReference>
<dbReference type="EMBL" id="CP011393">
    <property type="protein sequence ID" value="ANE40796.1"/>
    <property type="molecule type" value="Genomic_DNA"/>
</dbReference>
<keyword evidence="1" id="KW-0969">Cilium</keyword>
<dbReference type="InterPro" id="IPR005186">
    <property type="entry name" value="FlaG"/>
</dbReference>
<dbReference type="AlphaFoldDB" id="A0A172T1F6"/>
<dbReference type="Gene3D" id="3.30.160.170">
    <property type="entry name" value="FlaG-like"/>
    <property type="match status" value="1"/>
</dbReference>
<keyword evidence="1" id="KW-0966">Cell projection</keyword>
<reference evidence="1 2" key="1">
    <citation type="submission" date="2014-08" db="EMBL/GenBank/DDBJ databases">
        <title>Fervidobacterium pennivorans DYC genome.</title>
        <authorList>
            <person name="Wushke S."/>
        </authorList>
    </citation>
    <scope>NUCLEOTIDE SEQUENCE [LARGE SCALE GENOMIC DNA]</scope>
    <source>
        <strain evidence="1 2">DYC</strain>
    </source>
</reference>
<evidence type="ECO:0000313" key="1">
    <source>
        <dbReference type="EMBL" id="ANE40796.1"/>
    </source>
</evidence>
<dbReference type="PATRIC" id="fig|93466.3.peg.293"/>
<gene>
    <name evidence="1" type="ORF">JM64_01275</name>
</gene>
<dbReference type="Proteomes" id="UP000077096">
    <property type="component" value="Chromosome"/>
</dbReference>
<proteinExistence type="predicted"/>
<sequence length="128" mass="14463">MDGVKGIGIKSDVVEPELLNKSHLAQNEQGGPVENVVREQSSVNGELKNILGKQKDEDLEIFKENFEKLKKIFRGEAEFRIDKDTKMIVIKIKDPETGEVIRQIPPELAIKLAKNIQELLGVLMDERV</sequence>
<evidence type="ECO:0000313" key="2">
    <source>
        <dbReference type="Proteomes" id="UP000077096"/>
    </source>
</evidence>
<accession>A0A172T1F6</accession>
<dbReference type="SUPFAM" id="SSF160214">
    <property type="entry name" value="FlaG-like"/>
    <property type="match status" value="1"/>
</dbReference>